<comment type="caution">
    <text evidence="2">The sequence shown here is derived from an EMBL/GenBank/DDBJ whole genome shotgun (WGS) entry which is preliminary data.</text>
</comment>
<dbReference type="EMBL" id="JAHBND010000795">
    <property type="protein sequence ID" value="MBS7675454.1"/>
    <property type="molecule type" value="Genomic_DNA"/>
</dbReference>
<evidence type="ECO:0000259" key="1">
    <source>
        <dbReference type="Pfam" id="PF08379"/>
    </source>
</evidence>
<sequence>MRALCLCPGSQEAAVSIHVALHHVTHYRYDRAVELGPQIVRLRPAAHSRTRILSYALKV</sequence>
<dbReference type="Proteomes" id="UP001196338">
    <property type="component" value="Unassembled WGS sequence"/>
</dbReference>
<evidence type="ECO:0000313" key="3">
    <source>
        <dbReference type="Proteomes" id="UP001196338"/>
    </source>
</evidence>
<protein>
    <recommendedName>
        <fullName evidence="1">Bacterial transglutaminase-like N-terminal domain-containing protein</fullName>
    </recommendedName>
</protein>
<dbReference type="InterPro" id="IPR013589">
    <property type="entry name" value="Bac_transglu_N"/>
</dbReference>
<dbReference type="SUPFAM" id="SSF54001">
    <property type="entry name" value="Cysteine proteinases"/>
    <property type="match status" value="1"/>
</dbReference>
<dbReference type="AlphaFoldDB" id="A0AAW4KV76"/>
<proteinExistence type="predicted"/>
<evidence type="ECO:0000313" key="2">
    <source>
        <dbReference type="EMBL" id="MBS7675454.1"/>
    </source>
</evidence>
<feature type="non-terminal residue" evidence="2">
    <location>
        <position position="59"/>
    </location>
</feature>
<dbReference type="Pfam" id="PF08379">
    <property type="entry name" value="Bact_transglu_N"/>
    <property type="match status" value="1"/>
</dbReference>
<name>A0AAW4KV76_VIBCL</name>
<gene>
    <name evidence="2" type="ORF">KIN13_18775</name>
</gene>
<organism evidence="2 3">
    <name type="scientific">Vibrio cholerae</name>
    <dbReference type="NCBI Taxonomy" id="666"/>
    <lineage>
        <taxon>Bacteria</taxon>
        <taxon>Pseudomonadati</taxon>
        <taxon>Pseudomonadota</taxon>
        <taxon>Gammaproteobacteria</taxon>
        <taxon>Vibrionales</taxon>
        <taxon>Vibrionaceae</taxon>
        <taxon>Vibrio</taxon>
    </lineage>
</organism>
<dbReference type="InterPro" id="IPR038765">
    <property type="entry name" value="Papain-like_cys_pep_sf"/>
</dbReference>
<reference evidence="2" key="1">
    <citation type="submission" date="2021-05" db="EMBL/GenBank/DDBJ databases">
        <authorList>
            <person name="Stine C."/>
        </authorList>
    </citation>
    <scope>NUCLEOTIDE SEQUENCE</scope>
    <source>
        <strain evidence="2">TDS0091212</strain>
    </source>
</reference>
<reference evidence="2" key="2">
    <citation type="submission" date="2023-08" db="EMBL/GenBank/DDBJ databases">
        <title>Vibrio cholerae Outbreaks in Tanzania Exemplify Founder Flush: Simultaneous Increases in Population Size and Genetic Diversity.</title>
        <authorList>
            <person name="Debes A.K."/>
            <person name="Mohammed A."/>
            <person name="Maseke I."/>
            <person name="Almeida M."/>
            <person name="Li S."/>
            <person name="Matimba H."/>
            <person name="Joachim A."/>
            <person name="Mizinduko M."/>
            <person name="Nyanga S."/>
            <person name="Kelly M."/>
            <person name="Kachwamba Y."/>
            <person name="Schaffer A.M."/>
            <person name="Nyanga A.S."/>
            <person name="Mghamba J."/>
            <person name="Mosha F.S."/>
            <person name="Sack D.A."/>
            <person name="Stine O.C."/>
        </authorList>
    </citation>
    <scope>NUCLEOTIDE SEQUENCE</scope>
    <source>
        <strain evidence="2">TDS0091212</strain>
    </source>
</reference>
<accession>A0AAW4KV76</accession>
<feature type="domain" description="Bacterial transglutaminase-like N-terminal" evidence="1">
    <location>
        <begin position="20"/>
        <end position="59"/>
    </location>
</feature>